<evidence type="ECO:0000313" key="2">
    <source>
        <dbReference type="EMBL" id="CEM46257.1"/>
    </source>
</evidence>
<evidence type="ECO:0000256" key="1">
    <source>
        <dbReference type="SAM" id="MobiDB-lite"/>
    </source>
</evidence>
<feature type="non-terminal residue" evidence="2">
    <location>
        <position position="839"/>
    </location>
</feature>
<name>A0A0G4HPP3_9ALVE</name>
<accession>A0A0G4HPP3</accession>
<feature type="compositionally biased region" description="Polar residues" evidence="1">
    <location>
        <begin position="40"/>
        <end position="51"/>
    </location>
</feature>
<reference evidence="2" key="1">
    <citation type="submission" date="2014-11" db="EMBL/GenBank/DDBJ databases">
        <authorList>
            <person name="Otto D Thomas"/>
            <person name="Naeem Raeece"/>
        </authorList>
    </citation>
    <scope>NUCLEOTIDE SEQUENCE</scope>
</reference>
<feature type="region of interest" description="Disordered" evidence="1">
    <location>
        <begin position="1"/>
        <end position="62"/>
    </location>
</feature>
<sequence>MQSYKKAAGGTGGRSRKSSPSHQMSKGRGASPSEEKEMSNLRSSVSFQTTHPLKPKPFINQSVSLPTTHERRLEIAKKYFGGIVPLGLDSWGPLGTCTVINHFGSNDSSIAKSENGLKKHMEELIALREWPLEGPSLGEPARFDLGKAVELISSLQQTLFADGSTPEYLSLDELQRAESEVQKLTELLAPRLVFAKRGGASGGEGDCAVHGYSYSFSKKRLEERAVTSLRDRVDAVKGQLGAMGAKFEAGGLAGMGVAGADAESPEVGLPGVPEAAGVPRSFKPLEIVGERRLSVEGDEWDETDADRRLSAGAFESLPLDLFAPLEFDGAFARRNPKAPPAPLGKGVRGTRDALEESPFRAGRDISGRAVIVFLDETMNPHLLYVESGGAQRVASADETGAPLRHAKDPAGLIEVVGSAGGTVRRVAVCGDPLAFEVGRDPHNQPIIVEKDSRGVLLVIGRDARGLPFILDSDSTGRPLSTSRTDEGLMEVVGRNGAGRAFSVGTYEEGSPFRAAKDADGKPVLICKGSAGQMTILTRDERNAPCLLEHDAAGRDFKLLEGEDGDDGREPMLVGRDETGRMYTAATVAPRRAIPQDTAAPFVLGTGSQGETLVVERRPEGGLVVFSRGPQGQTRRMTRDAQGNPLRLLPSEPGVLLLVGGDDDLDEEGQQRVYGQVTEPTPDGSGGLLGGGGGDIEVLASDPHGRPVMVQVRTDQDGKKRVRVVGRDREGAPTIIDRDRRGLPLRFENGTVLGADTSGATYEVARADAVSSALRGADGIELPFAPGRDRDGRSIVVERSAQGRFTIATFDGQVVRVDTSDASGGPFRLLAGGSEQPLLV</sequence>
<dbReference type="EMBL" id="CDMZ01003412">
    <property type="protein sequence ID" value="CEM46257.1"/>
    <property type="molecule type" value="Genomic_DNA"/>
</dbReference>
<protein>
    <submittedName>
        <fullName evidence="2">Uncharacterized protein</fullName>
    </submittedName>
</protein>
<proteinExistence type="predicted"/>
<gene>
    <name evidence="2" type="ORF">Cvel_29955</name>
</gene>
<organism evidence="2">
    <name type="scientific">Chromera velia CCMP2878</name>
    <dbReference type="NCBI Taxonomy" id="1169474"/>
    <lineage>
        <taxon>Eukaryota</taxon>
        <taxon>Sar</taxon>
        <taxon>Alveolata</taxon>
        <taxon>Colpodellida</taxon>
        <taxon>Chromeraceae</taxon>
        <taxon>Chromera</taxon>
    </lineage>
</organism>
<dbReference type="AlphaFoldDB" id="A0A0G4HPP3"/>